<dbReference type="RefSeq" id="WP_025802945.1">
    <property type="nucleotide sequence ID" value="NZ_CP053842.1"/>
</dbReference>
<dbReference type="PANTHER" id="PTHR23417">
    <property type="entry name" value="3-DEOXY-D-MANNO-OCTULOSONIC-ACID TRANSFERASE/TRNA GUANINE-N 7 - -METHYLTRANSFERASE"/>
    <property type="match status" value="1"/>
</dbReference>
<evidence type="ECO:0000313" key="9">
    <source>
        <dbReference type="Proteomes" id="UP000594749"/>
    </source>
</evidence>
<reference evidence="8 9" key="1">
    <citation type="submission" date="2020-10" db="EMBL/GenBank/DDBJ databases">
        <title>Campylobacter and Helicobacter PacBio genomes.</title>
        <authorList>
            <person name="Lane C."/>
        </authorList>
    </citation>
    <scope>NUCLEOTIDE SEQUENCE [LARGE SCALE GENOMIC DNA]</scope>
    <source>
        <strain evidence="8 9">2016D-0077</strain>
    </source>
</reference>
<keyword evidence="6 7" id="KW-0819">tRNA processing</keyword>
<comment type="caution">
    <text evidence="7">Lacks conserved residue(s) required for the propagation of feature annotation.</text>
</comment>
<feature type="binding site" evidence="7">
    <location>
        <position position="176"/>
    </location>
    <ligand>
        <name>S-adenosyl-L-methionine</name>
        <dbReference type="ChEBI" id="CHEBI:59789"/>
    </ligand>
</feature>
<comment type="similarity">
    <text evidence="7">Belongs to the class I-like SAM-binding methyltransferase superfamily. TrmB family.</text>
</comment>
<dbReference type="NCBIfam" id="NF010719">
    <property type="entry name" value="PRK14121.1"/>
    <property type="match status" value="1"/>
</dbReference>
<feature type="binding site" evidence="7">
    <location>
        <position position="232"/>
    </location>
    <ligand>
        <name>substrate</name>
    </ligand>
</feature>
<name>A0A7M1LGC4_9BACT</name>
<dbReference type="GO" id="GO:0008176">
    <property type="term" value="F:tRNA (guanine(46)-N7)-methyltransferase activity"/>
    <property type="evidence" value="ECO:0007669"/>
    <property type="project" value="UniProtKB-UniRule"/>
</dbReference>
<dbReference type="Gene3D" id="3.40.50.150">
    <property type="entry name" value="Vaccinia Virus protein VP39"/>
    <property type="match status" value="1"/>
</dbReference>
<gene>
    <name evidence="7 8" type="primary">trmB</name>
    <name evidence="8" type="ORF">IMC76_00765</name>
</gene>
<evidence type="ECO:0000256" key="6">
    <source>
        <dbReference type="ARBA" id="ARBA00022694"/>
    </source>
</evidence>
<evidence type="ECO:0000256" key="1">
    <source>
        <dbReference type="ARBA" id="ARBA00000142"/>
    </source>
</evidence>
<comment type="function">
    <text evidence="2 7">Catalyzes the formation of N(7)-methylguanine at position 46 (m7G46) in tRNA.</text>
</comment>
<evidence type="ECO:0000256" key="7">
    <source>
        <dbReference type="HAMAP-Rule" id="MF_01057"/>
    </source>
</evidence>
<dbReference type="InterPro" id="IPR055361">
    <property type="entry name" value="tRNA_methyltr_TrmB_bact"/>
</dbReference>
<keyword evidence="3 7" id="KW-0489">Methyltransferase</keyword>
<accession>A0A7M1LGC4</accession>
<dbReference type="PROSITE" id="PS51625">
    <property type="entry name" value="SAM_MT_TRMB"/>
    <property type="match status" value="1"/>
</dbReference>
<dbReference type="InterPro" id="IPR029063">
    <property type="entry name" value="SAM-dependent_MTases_sf"/>
</dbReference>
<proteinExistence type="inferred from homology"/>
<keyword evidence="9" id="KW-1185">Reference proteome</keyword>
<dbReference type="InterPro" id="IPR003358">
    <property type="entry name" value="tRNA_(Gua-N-7)_MeTrfase_Trmb"/>
</dbReference>
<evidence type="ECO:0000313" key="8">
    <source>
        <dbReference type="EMBL" id="QOQ87383.1"/>
    </source>
</evidence>
<evidence type="ECO:0000256" key="4">
    <source>
        <dbReference type="ARBA" id="ARBA00022679"/>
    </source>
</evidence>
<protein>
    <recommendedName>
        <fullName evidence="7">tRNA (guanine-N(7)-)-methyltransferase</fullName>
        <ecNumber evidence="7">2.1.1.33</ecNumber>
    </recommendedName>
    <alternativeName>
        <fullName evidence="7">tRNA (guanine(46)-N(7))-methyltransferase</fullName>
    </alternativeName>
    <alternativeName>
        <fullName evidence="7">tRNA(m7G46)-methyltransferase</fullName>
    </alternativeName>
</protein>
<dbReference type="HAMAP" id="MF_01057">
    <property type="entry name" value="tRNA_methyltr_TrmB"/>
    <property type="match status" value="1"/>
</dbReference>
<evidence type="ECO:0000256" key="5">
    <source>
        <dbReference type="ARBA" id="ARBA00022691"/>
    </source>
</evidence>
<keyword evidence="5 7" id="KW-0949">S-adenosyl-L-methionine</keyword>
<sequence length="390" mass="45286">MPNFIAKKCKNLTLPFEKDGVKFLNLLKGRKVDFILTRANEELFFVTVKKKDDAYLFKGEKLTRPAKVGLLQKALEILRDEFCSEILNNSINFNKNSLTKNSSIIMSELEAIKALNGREKIAIEIGFGSGRHLLYRAKNELDKLFVGIEIYKPSIEQVAKLAIKQNIENLVLVNSDARTFIDLVGSNLVDTIYVHFPVPWDDSPHRRVISGEFMSEIQRILKVGGTFELRSDSRAYVDYSLIKFLDMDGVSIKVHKNRDLEISSKYEDRWKKQLKDIYDVWLKNLVKSGEKSWKDRLKFDILDINLVKQNFRHKVTKFSDFFLNFEEIYEFDSGELLIKLSFGAFDTPGNYFIKISKDKTEYFIAKPLPTDMNLKAHEKVKEQLAKWQIL</sequence>
<comment type="pathway">
    <text evidence="7">tRNA modification; N(7)-methylguanine-tRNA biosynthesis.</text>
</comment>
<dbReference type="Proteomes" id="UP000594749">
    <property type="component" value="Chromosome"/>
</dbReference>
<comment type="catalytic activity">
    <reaction evidence="1 7">
        <text>guanosine(46) in tRNA + S-adenosyl-L-methionine = N(7)-methylguanosine(46) in tRNA + S-adenosyl-L-homocysteine</text>
        <dbReference type="Rhea" id="RHEA:42708"/>
        <dbReference type="Rhea" id="RHEA-COMP:10188"/>
        <dbReference type="Rhea" id="RHEA-COMP:10189"/>
        <dbReference type="ChEBI" id="CHEBI:57856"/>
        <dbReference type="ChEBI" id="CHEBI:59789"/>
        <dbReference type="ChEBI" id="CHEBI:74269"/>
        <dbReference type="ChEBI" id="CHEBI:74480"/>
        <dbReference type="EC" id="2.1.1.33"/>
    </reaction>
</comment>
<feature type="binding site" evidence="7">
    <location>
        <position position="149"/>
    </location>
    <ligand>
        <name>S-adenosyl-L-methionine</name>
        <dbReference type="ChEBI" id="CHEBI:59789"/>
    </ligand>
</feature>
<dbReference type="OrthoDB" id="9802090at2"/>
<dbReference type="EMBL" id="CP063078">
    <property type="protein sequence ID" value="QOQ87383.1"/>
    <property type="molecule type" value="Genomic_DNA"/>
</dbReference>
<feature type="binding site" evidence="7">
    <location>
        <position position="124"/>
    </location>
    <ligand>
        <name>S-adenosyl-L-methionine</name>
        <dbReference type="ChEBI" id="CHEBI:59789"/>
    </ligand>
</feature>
<dbReference type="Pfam" id="PF02390">
    <property type="entry name" value="Methyltransf_4"/>
    <property type="match status" value="1"/>
</dbReference>
<evidence type="ECO:0000256" key="3">
    <source>
        <dbReference type="ARBA" id="ARBA00022603"/>
    </source>
</evidence>
<dbReference type="GO" id="GO:0043527">
    <property type="term" value="C:tRNA methyltransferase complex"/>
    <property type="evidence" value="ECO:0007669"/>
    <property type="project" value="TreeGrafter"/>
</dbReference>
<dbReference type="PANTHER" id="PTHR23417:SF14">
    <property type="entry name" value="PENTACOTRIPEPTIDE-REPEAT REGION OF PRORP DOMAIN-CONTAINING PROTEIN"/>
    <property type="match status" value="1"/>
</dbReference>
<keyword evidence="4 7" id="KW-0808">Transferase</keyword>
<dbReference type="SUPFAM" id="SSF53335">
    <property type="entry name" value="S-adenosyl-L-methionine-dependent methyltransferases"/>
    <property type="match status" value="1"/>
</dbReference>
<dbReference type="UniPathway" id="UPA00989"/>
<organism evidence="8 9">
    <name type="scientific">Campylobacter corcagiensis</name>
    <dbReference type="NCBI Taxonomy" id="1448857"/>
    <lineage>
        <taxon>Bacteria</taxon>
        <taxon>Pseudomonadati</taxon>
        <taxon>Campylobacterota</taxon>
        <taxon>Epsilonproteobacteria</taxon>
        <taxon>Campylobacterales</taxon>
        <taxon>Campylobacteraceae</taxon>
        <taxon>Campylobacter</taxon>
    </lineage>
</organism>
<dbReference type="AlphaFoldDB" id="A0A7M1LGC4"/>
<dbReference type="NCBIfam" id="TIGR00091">
    <property type="entry name" value="tRNA (guanosine(46)-N7)-methyltransferase TrmB"/>
    <property type="match status" value="1"/>
</dbReference>
<dbReference type="CDD" id="cd02440">
    <property type="entry name" value="AdoMet_MTases"/>
    <property type="match status" value="1"/>
</dbReference>
<evidence type="ECO:0000256" key="2">
    <source>
        <dbReference type="ARBA" id="ARBA00003015"/>
    </source>
</evidence>
<dbReference type="EC" id="2.1.1.33" evidence="7"/>